<sequence length="175" mass="19849">MQILGELFSNPIALFILIGVIISLFTKRKTDGSQQQQRRPVLPGPVQQPQPVPARRQPAEAKTAPSRPRMKTDEENQRAQDRNGDRRRNSPVEAAEVLTDIQKKYSEQKHQTSAKKQQTGRMSPSQSSGRLNQKREQIQSDVVFQPKKDTLVEGLIWAEVIGKPRAKNPYNSSRK</sequence>
<keyword evidence="2" id="KW-0812">Transmembrane</keyword>
<name>A0A0D6ZDM6_9BACI</name>
<proteinExistence type="predicted"/>
<evidence type="ECO:0000313" key="3">
    <source>
        <dbReference type="EMBL" id="KIY22688.1"/>
    </source>
</evidence>
<evidence type="ECO:0000256" key="2">
    <source>
        <dbReference type="SAM" id="Phobius"/>
    </source>
</evidence>
<dbReference type="RefSeq" id="WP_044392373.1">
    <property type="nucleotide sequence ID" value="NZ_JXIQ01000052.1"/>
</dbReference>
<feature type="region of interest" description="Disordered" evidence="1">
    <location>
        <begin position="31"/>
        <end position="142"/>
    </location>
</feature>
<feature type="compositionally biased region" description="Basic and acidic residues" evidence="1">
    <location>
        <begin position="101"/>
        <end position="110"/>
    </location>
</feature>
<dbReference type="OrthoDB" id="1798639at2"/>
<dbReference type="EMBL" id="JXIQ01000052">
    <property type="protein sequence ID" value="KIY22688.1"/>
    <property type="molecule type" value="Genomic_DNA"/>
</dbReference>
<accession>A0A0D6ZDM6</accession>
<organism evidence="3 4">
    <name type="scientific">Mesobacillus subterraneus</name>
    <dbReference type="NCBI Taxonomy" id="285983"/>
    <lineage>
        <taxon>Bacteria</taxon>
        <taxon>Bacillati</taxon>
        <taxon>Bacillota</taxon>
        <taxon>Bacilli</taxon>
        <taxon>Bacillales</taxon>
        <taxon>Bacillaceae</taxon>
        <taxon>Mesobacillus</taxon>
    </lineage>
</organism>
<feature type="transmembrane region" description="Helical" evidence="2">
    <location>
        <begin position="7"/>
        <end position="26"/>
    </location>
</feature>
<reference evidence="3 4" key="1">
    <citation type="submission" date="2015-01" db="EMBL/GenBank/DDBJ databases">
        <title>Draft genome sequences of the supercritical CO2 tolerant bacteria Bacillus subterraneus MITOT1 and Bacillus cereus MIT0214.</title>
        <authorList>
            <person name="Peet K.C."/>
            <person name="Thompson J.R."/>
        </authorList>
    </citation>
    <scope>NUCLEOTIDE SEQUENCE [LARGE SCALE GENOMIC DNA]</scope>
    <source>
        <strain evidence="3 4">MITOT1</strain>
    </source>
</reference>
<protein>
    <submittedName>
        <fullName evidence="3">Uncharacterized protein</fullName>
    </submittedName>
</protein>
<comment type="caution">
    <text evidence="3">The sequence shown here is derived from an EMBL/GenBank/DDBJ whole genome shotgun (WGS) entry which is preliminary data.</text>
</comment>
<keyword evidence="4" id="KW-1185">Reference proteome</keyword>
<feature type="compositionally biased region" description="Polar residues" evidence="1">
    <location>
        <begin position="114"/>
        <end position="131"/>
    </location>
</feature>
<keyword evidence="2" id="KW-0472">Membrane</keyword>
<evidence type="ECO:0000256" key="1">
    <source>
        <dbReference type="SAM" id="MobiDB-lite"/>
    </source>
</evidence>
<evidence type="ECO:0000313" key="4">
    <source>
        <dbReference type="Proteomes" id="UP000032512"/>
    </source>
</evidence>
<feature type="compositionally biased region" description="Pro residues" evidence="1">
    <location>
        <begin position="42"/>
        <end position="52"/>
    </location>
</feature>
<gene>
    <name evidence="3" type="ORF">UB32_07060</name>
</gene>
<feature type="compositionally biased region" description="Basic and acidic residues" evidence="1">
    <location>
        <begin position="70"/>
        <end position="90"/>
    </location>
</feature>
<keyword evidence="2" id="KW-1133">Transmembrane helix</keyword>
<dbReference type="PATRIC" id="fig|285983.3.peg.3987"/>
<dbReference type="Proteomes" id="UP000032512">
    <property type="component" value="Unassembled WGS sequence"/>
</dbReference>
<dbReference type="AlphaFoldDB" id="A0A0D6ZDM6"/>